<evidence type="ECO:0000256" key="1">
    <source>
        <dbReference type="ARBA" id="ARBA00022679"/>
    </source>
</evidence>
<dbReference type="AlphaFoldDB" id="A0A7W6BXE8"/>
<dbReference type="InterPro" id="IPR025714">
    <property type="entry name" value="Methyltranfer_dom"/>
</dbReference>
<dbReference type="EMBL" id="JACIDY010000002">
    <property type="protein sequence ID" value="MBB3939711.1"/>
    <property type="molecule type" value="Genomic_DNA"/>
</dbReference>
<dbReference type="GO" id="GO:0008168">
    <property type="term" value="F:methyltransferase activity"/>
    <property type="evidence" value="ECO:0007669"/>
    <property type="project" value="UniProtKB-KW"/>
</dbReference>
<evidence type="ECO:0000259" key="2">
    <source>
        <dbReference type="Pfam" id="PF13847"/>
    </source>
</evidence>
<evidence type="ECO:0000313" key="4">
    <source>
        <dbReference type="Proteomes" id="UP000561459"/>
    </source>
</evidence>
<keyword evidence="1" id="KW-0808">Transferase</keyword>
<feature type="domain" description="Methyltransferase" evidence="2">
    <location>
        <begin position="70"/>
        <end position="179"/>
    </location>
</feature>
<dbReference type="PANTHER" id="PTHR43861">
    <property type="entry name" value="TRANS-ACONITATE 2-METHYLTRANSFERASE-RELATED"/>
    <property type="match status" value="1"/>
</dbReference>
<accession>A0A7W6BXE8</accession>
<dbReference type="Gene3D" id="3.40.50.150">
    <property type="entry name" value="Vaccinia Virus protein VP39"/>
    <property type="match status" value="1"/>
</dbReference>
<dbReference type="PROSITE" id="PS51257">
    <property type="entry name" value="PROKAR_LIPOPROTEIN"/>
    <property type="match status" value="1"/>
</dbReference>
<reference evidence="3 4" key="1">
    <citation type="submission" date="2020-08" db="EMBL/GenBank/DDBJ databases">
        <title>Genomic Encyclopedia of Type Strains, Phase IV (KMG-IV): sequencing the most valuable type-strain genomes for metagenomic binning, comparative biology and taxonomic classification.</title>
        <authorList>
            <person name="Goeker M."/>
        </authorList>
    </citation>
    <scope>NUCLEOTIDE SEQUENCE [LARGE SCALE GENOMIC DNA]</scope>
    <source>
        <strain evidence="3 4">DSM 27568</strain>
    </source>
</reference>
<comment type="caution">
    <text evidence="3">The sequence shown here is derived from an EMBL/GenBank/DDBJ whole genome shotgun (WGS) entry which is preliminary data.</text>
</comment>
<evidence type="ECO:0000313" key="3">
    <source>
        <dbReference type="EMBL" id="MBB3939711.1"/>
    </source>
</evidence>
<protein>
    <submittedName>
        <fullName evidence="3">Ubiquinone/menaquinone biosynthesis C-methylase UbiE</fullName>
    </submittedName>
</protein>
<keyword evidence="3" id="KW-0489">Methyltransferase</keyword>
<dbReference type="PANTHER" id="PTHR43861:SF3">
    <property type="entry name" value="PUTATIVE (AFU_ORTHOLOGUE AFUA_2G14390)-RELATED"/>
    <property type="match status" value="1"/>
</dbReference>
<dbReference type="Proteomes" id="UP000561459">
    <property type="component" value="Unassembled WGS sequence"/>
</dbReference>
<organism evidence="3 4">
    <name type="scientific">Novosphingobium fluoreni</name>
    <dbReference type="NCBI Taxonomy" id="1391222"/>
    <lineage>
        <taxon>Bacteria</taxon>
        <taxon>Pseudomonadati</taxon>
        <taxon>Pseudomonadota</taxon>
        <taxon>Alphaproteobacteria</taxon>
        <taxon>Sphingomonadales</taxon>
        <taxon>Sphingomonadaceae</taxon>
        <taxon>Novosphingobium</taxon>
    </lineage>
</organism>
<dbReference type="CDD" id="cd02440">
    <property type="entry name" value="AdoMet_MTases"/>
    <property type="match status" value="1"/>
</dbReference>
<gene>
    <name evidence="3" type="ORF">GGR39_001351</name>
</gene>
<dbReference type="SUPFAM" id="SSF53335">
    <property type="entry name" value="S-adenosyl-L-methionine-dependent methyltransferases"/>
    <property type="match status" value="1"/>
</dbReference>
<dbReference type="GO" id="GO:0032259">
    <property type="term" value="P:methylation"/>
    <property type="evidence" value="ECO:0007669"/>
    <property type="project" value="UniProtKB-KW"/>
</dbReference>
<dbReference type="Pfam" id="PF13847">
    <property type="entry name" value="Methyltransf_31"/>
    <property type="match status" value="1"/>
</dbReference>
<proteinExistence type="predicted"/>
<keyword evidence="4" id="KW-1185">Reference proteome</keyword>
<sequence length="245" mass="26989">MLRRALFAVLAIASLSSCEKKVEDGRLPTSRAFPKADRPVSNLGANGFSSETERDSVKEASTVMDQAGIAKGMSVADIGAGEGYYTVRLAQRVGPEGRVLAQDIDRDALEELGLRIERERLDNVSIKQGAEDDPHLPINSFDRVMLIHMYHEVSEPYAFLWRLRPSLRANGSVVVVDIDRDTDHHGIPPALLFCEFEAVGFRLAEFVRKPKLQGYYARFEAKGAAPAPEAIRPCRLADKAAAAPR</sequence>
<name>A0A7W6BXE8_9SPHN</name>
<keyword evidence="3" id="KW-0830">Ubiquinone</keyword>
<dbReference type="InterPro" id="IPR029063">
    <property type="entry name" value="SAM-dependent_MTases_sf"/>
</dbReference>